<feature type="region of interest" description="Disordered" evidence="1">
    <location>
        <begin position="144"/>
        <end position="175"/>
    </location>
</feature>
<dbReference type="PANTHER" id="PTHR14918">
    <property type="entry name" value="KICSTOR COMPLEX PROTEIN SZT2"/>
    <property type="match status" value="1"/>
</dbReference>
<dbReference type="EMBL" id="JAOPHQ010005238">
    <property type="protein sequence ID" value="KAK0136090.1"/>
    <property type="molecule type" value="Genomic_DNA"/>
</dbReference>
<accession>A0AA47M9J6</accession>
<organism evidence="2 3">
    <name type="scientific">Merluccius polli</name>
    <name type="common">Benguela hake</name>
    <name type="synonym">Merluccius cadenati</name>
    <dbReference type="NCBI Taxonomy" id="89951"/>
    <lineage>
        <taxon>Eukaryota</taxon>
        <taxon>Metazoa</taxon>
        <taxon>Chordata</taxon>
        <taxon>Craniata</taxon>
        <taxon>Vertebrata</taxon>
        <taxon>Euteleostomi</taxon>
        <taxon>Actinopterygii</taxon>
        <taxon>Neopterygii</taxon>
        <taxon>Teleostei</taxon>
        <taxon>Neoteleostei</taxon>
        <taxon>Acanthomorphata</taxon>
        <taxon>Zeiogadaria</taxon>
        <taxon>Gadariae</taxon>
        <taxon>Gadiformes</taxon>
        <taxon>Gadoidei</taxon>
        <taxon>Merlucciidae</taxon>
        <taxon>Merluccius</taxon>
    </lineage>
</organism>
<dbReference type="InterPro" id="IPR033228">
    <property type="entry name" value="SZT2"/>
</dbReference>
<evidence type="ECO:0000313" key="2">
    <source>
        <dbReference type="EMBL" id="KAK0136090.1"/>
    </source>
</evidence>
<keyword evidence="3" id="KW-1185">Reference proteome</keyword>
<dbReference type="GO" id="GO:0005777">
    <property type="term" value="C:peroxisome"/>
    <property type="evidence" value="ECO:0007669"/>
    <property type="project" value="InterPro"/>
</dbReference>
<feature type="region of interest" description="Disordered" evidence="1">
    <location>
        <begin position="76"/>
        <end position="120"/>
    </location>
</feature>
<sequence>MGPDEEGLYCAVWITMPHVGQVTLHCYNWSVDLGLALSRQLVQLFKWQNARAHVVHCLLNQKMGLFHHYCFSDTPSHDDSKQQEPNPFLNPAVEPDTLLRSSVPPVTSRDPGRLGSAGRSLAPLHFPSELLPFDEALRDMSTVRPFAAGEQDGPDVVTRHGNQLLEVKAAERRGP</sequence>
<evidence type="ECO:0000313" key="3">
    <source>
        <dbReference type="Proteomes" id="UP001174136"/>
    </source>
</evidence>
<name>A0AA47M9J6_MERPO</name>
<dbReference type="PANTHER" id="PTHR14918:SF3">
    <property type="entry name" value="KICSTOR COMPLEX PROTEIN SZT2"/>
    <property type="match status" value="1"/>
</dbReference>
<gene>
    <name evidence="2" type="primary">SZT2_0</name>
    <name evidence="2" type="ORF">N1851_028016</name>
</gene>
<dbReference type="Proteomes" id="UP001174136">
    <property type="component" value="Unassembled WGS sequence"/>
</dbReference>
<proteinExistence type="predicted"/>
<reference evidence="2" key="1">
    <citation type="journal article" date="2023" name="Front. Mar. Sci.">
        <title>A new Merluccius polli reference genome to investigate the effects of global change in West African waters.</title>
        <authorList>
            <person name="Mateo J.L."/>
            <person name="Blanco-Fernandez C."/>
            <person name="Garcia-Vazquez E."/>
            <person name="Machado-Schiaffino G."/>
        </authorList>
    </citation>
    <scope>NUCLEOTIDE SEQUENCE</scope>
    <source>
        <strain evidence="2">C29</strain>
        <tissue evidence="2">Fin</tissue>
    </source>
</reference>
<evidence type="ECO:0000256" key="1">
    <source>
        <dbReference type="SAM" id="MobiDB-lite"/>
    </source>
</evidence>
<protein>
    <submittedName>
        <fullName evidence="2">KICSTOR complex protein SZT2</fullName>
    </submittedName>
</protein>
<comment type="caution">
    <text evidence="2">The sequence shown here is derived from an EMBL/GenBank/DDBJ whole genome shotgun (WGS) entry which is preliminary data.</text>
</comment>
<dbReference type="AlphaFoldDB" id="A0AA47M9J6"/>